<organism evidence="6 7">
    <name type="scientific">Candidatus Scatousia excrementigallinarum</name>
    <dbReference type="NCBI Taxonomy" id="2840935"/>
    <lineage>
        <taxon>Bacteria</taxon>
        <taxon>Candidatus Scatousia</taxon>
    </lineage>
</organism>
<sequence>MITDIKKLTVKYNDKIVGYLAQLDEGIAFQYDEKWLKNGFNISPFSLPLEDRVFINRKDIFGGLYGVFADCLPDGWGELLVVRMLAKRGINYSRLSPLTKLTQISGQGLGGLTFEPNQSELDYAQTVELDRICREVNDILNDDADNATLDEIYSLGGSSGGARPKAHIKIDSEEWIVKFPCRLDPPDIGEEEYSANLAAGRCGLNVNECRLFPSENCSGYFGAKRFDRTLDGRVHMISLSSLLETSHRIPNLDYIHLIKVTQRICADERDVYEAFGRMCFNVFYGNKDDHGKNFAFLFDEKLDGYRLSPFYDITRTPDKAEHEMTAAGSGNPAEKDLLEVARQTALDIEKCRKIITNIKEVLNNK</sequence>
<evidence type="ECO:0000259" key="4">
    <source>
        <dbReference type="Pfam" id="PF07804"/>
    </source>
</evidence>
<keyword evidence="3" id="KW-0418">Kinase</keyword>
<evidence type="ECO:0000313" key="6">
    <source>
        <dbReference type="EMBL" id="HIS37497.1"/>
    </source>
</evidence>
<dbReference type="GO" id="GO:0005829">
    <property type="term" value="C:cytosol"/>
    <property type="evidence" value="ECO:0007669"/>
    <property type="project" value="TreeGrafter"/>
</dbReference>
<dbReference type="PANTHER" id="PTHR37419">
    <property type="entry name" value="SERINE/THREONINE-PROTEIN KINASE TOXIN HIPA"/>
    <property type="match status" value="1"/>
</dbReference>
<feature type="domain" description="HipA N-terminal subdomain 1" evidence="5">
    <location>
        <begin position="8"/>
        <end position="114"/>
    </location>
</feature>
<dbReference type="InterPro" id="IPR052028">
    <property type="entry name" value="HipA_Ser/Thr_kinase"/>
</dbReference>
<accession>A0A9D1F1Y9</accession>
<dbReference type="EMBL" id="DVIU01000265">
    <property type="protein sequence ID" value="HIS37497.1"/>
    <property type="molecule type" value="Genomic_DNA"/>
</dbReference>
<feature type="domain" description="HipA-like C-terminal" evidence="4">
    <location>
        <begin position="158"/>
        <end position="360"/>
    </location>
</feature>
<comment type="similarity">
    <text evidence="1">Belongs to the HipA Ser/Thr kinase family.</text>
</comment>
<gene>
    <name evidence="6" type="ORF">IAC10_12905</name>
</gene>
<name>A0A9D1F1Y9_9BACT</name>
<evidence type="ECO:0000259" key="5">
    <source>
        <dbReference type="Pfam" id="PF13657"/>
    </source>
</evidence>
<dbReference type="InterPro" id="IPR017508">
    <property type="entry name" value="HipA_N1"/>
</dbReference>
<proteinExistence type="inferred from homology"/>
<dbReference type="AlphaFoldDB" id="A0A9D1F1Y9"/>
<evidence type="ECO:0000256" key="2">
    <source>
        <dbReference type="ARBA" id="ARBA00022679"/>
    </source>
</evidence>
<reference evidence="6" key="2">
    <citation type="journal article" date="2021" name="PeerJ">
        <title>Extensive microbial diversity within the chicken gut microbiome revealed by metagenomics and culture.</title>
        <authorList>
            <person name="Gilroy R."/>
            <person name="Ravi A."/>
            <person name="Getino M."/>
            <person name="Pursley I."/>
            <person name="Horton D.L."/>
            <person name="Alikhan N.F."/>
            <person name="Baker D."/>
            <person name="Gharbi K."/>
            <person name="Hall N."/>
            <person name="Watson M."/>
            <person name="Adriaenssens E.M."/>
            <person name="Foster-Nyarko E."/>
            <person name="Jarju S."/>
            <person name="Secka A."/>
            <person name="Antonio M."/>
            <person name="Oren A."/>
            <person name="Chaudhuri R.R."/>
            <person name="La Ragione R."/>
            <person name="Hildebrand F."/>
            <person name="Pallen M.J."/>
        </authorList>
    </citation>
    <scope>NUCLEOTIDE SEQUENCE</scope>
    <source>
        <strain evidence="6">6276</strain>
    </source>
</reference>
<dbReference type="Proteomes" id="UP000823928">
    <property type="component" value="Unassembled WGS sequence"/>
</dbReference>
<reference evidence="6" key="1">
    <citation type="submission" date="2020-10" db="EMBL/GenBank/DDBJ databases">
        <authorList>
            <person name="Gilroy R."/>
        </authorList>
    </citation>
    <scope>NUCLEOTIDE SEQUENCE</scope>
    <source>
        <strain evidence="6">6276</strain>
    </source>
</reference>
<dbReference type="Pfam" id="PF07804">
    <property type="entry name" value="HipA_C"/>
    <property type="match status" value="1"/>
</dbReference>
<dbReference type="Gene3D" id="1.10.1070.20">
    <property type="match status" value="1"/>
</dbReference>
<dbReference type="PANTHER" id="PTHR37419:SF8">
    <property type="entry name" value="TOXIN YJJJ"/>
    <property type="match status" value="1"/>
</dbReference>
<dbReference type="GO" id="GO:0004674">
    <property type="term" value="F:protein serine/threonine kinase activity"/>
    <property type="evidence" value="ECO:0007669"/>
    <property type="project" value="TreeGrafter"/>
</dbReference>
<dbReference type="Pfam" id="PF13657">
    <property type="entry name" value="Couple_hipA"/>
    <property type="match status" value="1"/>
</dbReference>
<evidence type="ECO:0000256" key="3">
    <source>
        <dbReference type="ARBA" id="ARBA00022777"/>
    </source>
</evidence>
<keyword evidence="2" id="KW-0808">Transferase</keyword>
<protein>
    <submittedName>
        <fullName evidence="6">Type II toxin-antitoxin system HipA family toxin</fullName>
    </submittedName>
</protein>
<evidence type="ECO:0000313" key="7">
    <source>
        <dbReference type="Proteomes" id="UP000823928"/>
    </source>
</evidence>
<dbReference type="InterPro" id="IPR012893">
    <property type="entry name" value="HipA-like_C"/>
</dbReference>
<evidence type="ECO:0000256" key="1">
    <source>
        <dbReference type="ARBA" id="ARBA00010164"/>
    </source>
</evidence>
<comment type="caution">
    <text evidence="6">The sequence shown here is derived from an EMBL/GenBank/DDBJ whole genome shotgun (WGS) entry which is preliminary data.</text>
</comment>